<sequence length="177" mass="18956">MARIAFNPANSADDEFTRLLVNGTTIPELKAVKLTTDYTVTTPAAANTGEKDGNTVIGLTPAAGSKLLKGDAREFYYDRLSIASELTRKAVNLKSADALTPANRDAFALTCVKAVWDKFVAADVVFKEDKTEGEVVAYVYTIKADNKVFNGEFTITSGDQTLQSFSENLGGFDAPAA</sequence>
<evidence type="ECO:0000313" key="1">
    <source>
        <dbReference type="EMBL" id="ATA65384.1"/>
    </source>
</evidence>
<gene>
    <name evidence="1" type="ORF">2050HW_00049</name>
</gene>
<keyword evidence="2" id="KW-1185">Reference proteome</keyword>
<dbReference type="EMBL" id="MF285618">
    <property type="protein sequence ID" value="ATA65384.1"/>
    <property type="molecule type" value="Genomic_DNA"/>
</dbReference>
<organism evidence="1 2">
    <name type="scientific">Serratia phage vB_SmaM_ 2050HW</name>
    <dbReference type="NCBI Taxonomy" id="2024252"/>
    <lineage>
        <taxon>Viruses</taxon>
        <taxon>Duplodnaviria</taxon>
        <taxon>Heunggongvirae</taxon>
        <taxon>Uroviricota</taxon>
        <taxon>Caudoviricetes</taxon>
        <taxon>Chimalliviridae</taxon>
        <taxon>Moabitevirus</taxon>
        <taxon>Moabitevirus mv2050HW</taxon>
    </lineage>
</organism>
<accession>A0A289ZTC0</accession>
<protein>
    <submittedName>
        <fullName evidence="1">Uncharacterized protein</fullName>
    </submittedName>
</protein>
<evidence type="ECO:0000313" key="2">
    <source>
        <dbReference type="Proteomes" id="UP000223363"/>
    </source>
</evidence>
<reference evidence="2" key="1">
    <citation type="submission" date="2017-06" db="EMBL/GenBank/DDBJ databases">
        <authorList>
            <person name="Zhao X."/>
        </authorList>
    </citation>
    <scope>NUCLEOTIDE SEQUENCE [LARGE SCALE GENOMIC DNA]</scope>
</reference>
<proteinExistence type="predicted"/>
<dbReference type="Proteomes" id="UP000223363">
    <property type="component" value="Segment"/>
</dbReference>
<name>A0A289ZTC0_9CAUD</name>